<dbReference type="AlphaFoldDB" id="A0A3E0HQA2"/>
<dbReference type="InterPro" id="IPR016032">
    <property type="entry name" value="Sig_transdc_resp-reg_C-effctor"/>
</dbReference>
<reference evidence="6 7" key="1">
    <citation type="submission" date="2018-08" db="EMBL/GenBank/DDBJ databases">
        <title>Genomic Encyclopedia of Archaeal and Bacterial Type Strains, Phase II (KMG-II): from individual species to whole genera.</title>
        <authorList>
            <person name="Goeker M."/>
        </authorList>
    </citation>
    <scope>NUCLEOTIDE SEQUENCE [LARGE SCALE GENOMIC DNA]</scope>
    <source>
        <strain evidence="6 7">DSM 45791</strain>
    </source>
</reference>
<evidence type="ECO:0000259" key="4">
    <source>
        <dbReference type="PROSITE" id="PS50043"/>
    </source>
</evidence>
<dbReference type="SUPFAM" id="SSF46894">
    <property type="entry name" value="C-terminal effector domain of the bipartite response regulators"/>
    <property type="match status" value="1"/>
</dbReference>
<evidence type="ECO:0000259" key="5">
    <source>
        <dbReference type="PROSITE" id="PS50110"/>
    </source>
</evidence>
<evidence type="ECO:0000313" key="7">
    <source>
        <dbReference type="Proteomes" id="UP000256269"/>
    </source>
</evidence>
<dbReference type="GO" id="GO:0006355">
    <property type="term" value="P:regulation of DNA-templated transcription"/>
    <property type="evidence" value="ECO:0007669"/>
    <property type="project" value="InterPro"/>
</dbReference>
<dbReference type="InterPro" id="IPR058245">
    <property type="entry name" value="NreC/VraR/RcsB-like_REC"/>
</dbReference>
<dbReference type="GO" id="GO:0000160">
    <property type="term" value="P:phosphorelay signal transduction system"/>
    <property type="evidence" value="ECO:0007669"/>
    <property type="project" value="InterPro"/>
</dbReference>
<evidence type="ECO:0000256" key="1">
    <source>
        <dbReference type="ARBA" id="ARBA00022553"/>
    </source>
</evidence>
<dbReference type="InterPro" id="IPR000792">
    <property type="entry name" value="Tscrpt_reg_LuxR_C"/>
</dbReference>
<dbReference type="RefSeq" id="WP_211353054.1">
    <property type="nucleotide sequence ID" value="NZ_CP144375.1"/>
</dbReference>
<dbReference type="SMART" id="SM00421">
    <property type="entry name" value="HTH_LUXR"/>
    <property type="match status" value="1"/>
</dbReference>
<dbReference type="InterPro" id="IPR011006">
    <property type="entry name" value="CheY-like_superfamily"/>
</dbReference>
<dbReference type="Gene3D" id="3.40.50.2300">
    <property type="match status" value="1"/>
</dbReference>
<dbReference type="PANTHER" id="PTHR43214">
    <property type="entry name" value="TWO-COMPONENT RESPONSE REGULATOR"/>
    <property type="match status" value="1"/>
</dbReference>
<dbReference type="EMBL" id="QUNO01000005">
    <property type="protein sequence ID" value="REH48579.1"/>
    <property type="molecule type" value="Genomic_DNA"/>
</dbReference>
<organism evidence="6 7">
    <name type="scientific">Kutzneria buriramensis</name>
    <dbReference type="NCBI Taxonomy" id="1045776"/>
    <lineage>
        <taxon>Bacteria</taxon>
        <taxon>Bacillati</taxon>
        <taxon>Actinomycetota</taxon>
        <taxon>Actinomycetes</taxon>
        <taxon>Pseudonocardiales</taxon>
        <taxon>Pseudonocardiaceae</taxon>
        <taxon>Kutzneria</taxon>
    </lineage>
</organism>
<sequence>MSEPEISVVLADDHPAVRGGLKRALGSEPGIRLVAEAVDGREAIQAVVAHRPAVLLVDIDMPELNGLDATLAVSAVAPSTAVLMLSGGEDDESVFAAVRAGARGAVPKDAEPAEIVRAVRCVAAGGVMFGPRIARRVGELLGGAPEDLPDVPFPQLTVGERQVLDLVAAGLANGQISDRLRLAADAVGDHVSSIRAKLQDADRAQLIARAHDAGLGRQA</sequence>
<dbReference type="CDD" id="cd06170">
    <property type="entry name" value="LuxR_C_like"/>
    <property type="match status" value="1"/>
</dbReference>
<gene>
    <name evidence="6" type="ORF">BCF44_105438</name>
</gene>
<feature type="modified residue" description="4-aspartylphosphate" evidence="3">
    <location>
        <position position="58"/>
    </location>
</feature>
<keyword evidence="2 6" id="KW-0238">DNA-binding</keyword>
<comment type="caution">
    <text evidence="6">The sequence shown here is derived from an EMBL/GenBank/DDBJ whole genome shotgun (WGS) entry which is preliminary data.</text>
</comment>
<dbReference type="PRINTS" id="PR00038">
    <property type="entry name" value="HTHLUXR"/>
</dbReference>
<feature type="domain" description="Response regulatory" evidence="5">
    <location>
        <begin position="7"/>
        <end position="123"/>
    </location>
</feature>
<dbReference type="GO" id="GO:0003677">
    <property type="term" value="F:DNA binding"/>
    <property type="evidence" value="ECO:0007669"/>
    <property type="project" value="UniProtKB-KW"/>
</dbReference>
<dbReference type="InterPro" id="IPR001789">
    <property type="entry name" value="Sig_transdc_resp-reg_receiver"/>
</dbReference>
<dbReference type="PANTHER" id="PTHR43214:SF43">
    <property type="entry name" value="TWO-COMPONENT RESPONSE REGULATOR"/>
    <property type="match status" value="1"/>
</dbReference>
<keyword evidence="1 3" id="KW-0597">Phosphoprotein</keyword>
<dbReference type="CDD" id="cd17535">
    <property type="entry name" value="REC_NarL-like"/>
    <property type="match status" value="1"/>
</dbReference>
<name>A0A3E0HQA2_9PSEU</name>
<proteinExistence type="predicted"/>
<accession>A0A3E0HQA2</accession>
<keyword evidence="7" id="KW-1185">Reference proteome</keyword>
<evidence type="ECO:0000256" key="2">
    <source>
        <dbReference type="ARBA" id="ARBA00023125"/>
    </source>
</evidence>
<evidence type="ECO:0000313" key="6">
    <source>
        <dbReference type="EMBL" id="REH48579.1"/>
    </source>
</evidence>
<dbReference type="SUPFAM" id="SSF52172">
    <property type="entry name" value="CheY-like"/>
    <property type="match status" value="1"/>
</dbReference>
<dbReference type="InterPro" id="IPR039420">
    <property type="entry name" value="WalR-like"/>
</dbReference>
<feature type="domain" description="HTH luxR-type" evidence="4">
    <location>
        <begin position="149"/>
        <end position="214"/>
    </location>
</feature>
<protein>
    <submittedName>
        <fullName evidence="6">DNA-binding NarL/FixJ family response regulator</fullName>
    </submittedName>
</protein>
<dbReference type="PROSITE" id="PS50110">
    <property type="entry name" value="RESPONSE_REGULATORY"/>
    <property type="match status" value="1"/>
</dbReference>
<dbReference type="Pfam" id="PF00072">
    <property type="entry name" value="Response_reg"/>
    <property type="match status" value="1"/>
</dbReference>
<dbReference type="Proteomes" id="UP000256269">
    <property type="component" value="Unassembled WGS sequence"/>
</dbReference>
<evidence type="ECO:0000256" key="3">
    <source>
        <dbReference type="PROSITE-ProRule" id="PRU00169"/>
    </source>
</evidence>
<dbReference type="PROSITE" id="PS50043">
    <property type="entry name" value="HTH_LUXR_2"/>
    <property type="match status" value="1"/>
</dbReference>
<dbReference type="SMART" id="SM00448">
    <property type="entry name" value="REC"/>
    <property type="match status" value="1"/>
</dbReference>
<dbReference type="Pfam" id="PF00196">
    <property type="entry name" value="GerE"/>
    <property type="match status" value="1"/>
</dbReference>